<organism evidence="3 4">
    <name type="scientific">Halodesulfovibrio spirochaetisodalis</name>
    <dbReference type="NCBI Taxonomy" id="1560234"/>
    <lineage>
        <taxon>Bacteria</taxon>
        <taxon>Pseudomonadati</taxon>
        <taxon>Thermodesulfobacteriota</taxon>
        <taxon>Desulfovibrionia</taxon>
        <taxon>Desulfovibrionales</taxon>
        <taxon>Desulfovibrionaceae</taxon>
        <taxon>Halodesulfovibrio</taxon>
    </lineage>
</organism>
<accession>A0A1B7XCU1</accession>
<name>A0A1B7XCU1_9BACT</name>
<feature type="transmembrane region" description="Helical" evidence="1">
    <location>
        <begin position="12"/>
        <end position="41"/>
    </location>
</feature>
<feature type="transmembrane region" description="Helical" evidence="1">
    <location>
        <begin position="124"/>
        <end position="143"/>
    </location>
</feature>
<dbReference type="Proteomes" id="UP000091979">
    <property type="component" value="Unassembled WGS sequence"/>
</dbReference>
<dbReference type="InterPro" id="IPR032816">
    <property type="entry name" value="VTT_dom"/>
</dbReference>
<feature type="domain" description="VTT" evidence="2">
    <location>
        <begin position="30"/>
        <end position="141"/>
    </location>
</feature>
<dbReference type="PANTHER" id="PTHR42709:SF4">
    <property type="entry name" value="INNER MEMBRANE PROTEIN YQAA"/>
    <property type="match status" value="1"/>
</dbReference>
<dbReference type="AlphaFoldDB" id="A0A1B7XCU1"/>
<evidence type="ECO:0000256" key="1">
    <source>
        <dbReference type="SAM" id="Phobius"/>
    </source>
</evidence>
<evidence type="ECO:0000313" key="4">
    <source>
        <dbReference type="Proteomes" id="UP000091979"/>
    </source>
</evidence>
<dbReference type="Pfam" id="PF09335">
    <property type="entry name" value="VTT_dom"/>
    <property type="match status" value="1"/>
</dbReference>
<comment type="caution">
    <text evidence="3">The sequence shown here is derived from an EMBL/GenBank/DDBJ whole genome shotgun (WGS) entry which is preliminary data.</text>
</comment>
<dbReference type="PANTHER" id="PTHR42709">
    <property type="entry name" value="ALKALINE PHOSPHATASE LIKE PROTEIN"/>
    <property type="match status" value="1"/>
</dbReference>
<dbReference type="OrthoDB" id="5419086at2"/>
<keyword evidence="4" id="KW-1185">Reference proteome</keyword>
<sequence>MTEFFSPETGYPALFFLSFLAATVLPLGSEWLLIAMVAGSFEPTTSVIVATAGNTLGACTTYAIGIWGGAYLINRILRIDEKSQQKAQSFYSKWGQWSLLLSWVPIIGDPLCLVGGIARMRFSLFLLLVLTGKFVRYAALAWLTMQAT</sequence>
<reference evidence="3 4" key="1">
    <citation type="submission" date="2015-01" db="EMBL/GenBank/DDBJ databases">
        <title>Desulfovibrio sp. JC271 draft genome sequence.</title>
        <authorList>
            <person name="Shivani Y."/>
            <person name="Subhash Y."/>
            <person name="Sasikala C."/>
            <person name="Ramana C.V."/>
        </authorList>
    </citation>
    <scope>NUCLEOTIDE SEQUENCE [LARGE SCALE GENOMIC DNA]</scope>
    <source>
        <strain evidence="3 4">JC271</strain>
    </source>
</reference>
<dbReference type="EMBL" id="JXMS01000013">
    <property type="protein sequence ID" value="OBQ51711.1"/>
    <property type="molecule type" value="Genomic_DNA"/>
</dbReference>
<keyword evidence="1" id="KW-0812">Transmembrane</keyword>
<keyword evidence="1" id="KW-0472">Membrane</keyword>
<evidence type="ECO:0000259" key="2">
    <source>
        <dbReference type="Pfam" id="PF09335"/>
    </source>
</evidence>
<dbReference type="InterPro" id="IPR051311">
    <property type="entry name" value="DedA_domain"/>
</dbReference>
<dbReference type="STRING" id="1560234.SP90_08875"/>
<keyword evidence="1" id="KW-1133">Transmembrane helix</keyword>
<protein>
    <submittedName>
        <fullName evidence="3">Membrane protein</fullName>
    </submittedName>
</protein>
<evidence type="ECO:0000313" key="3">
    <source>
        <dbReference type="EMBL" id="OBQ51711.1"/>
    </source>
</evidence>
<feature type="transmembrane region" description="Helical" evidence="1">
    <location>
        <begin position="47"/>
        <end position="73"/>
    </location>
</feature>
<proteinExistence type="predicted"/>
<dbReference type="RefSeq" id="WP_066854677.1">
    <property type="nucleotide sequence ID" value="NZ_JXMS01000013.1"/>
</dbReference>
<dbReference type="PATRIC" id="fig|1560234.3.peg.607"/>
<gene>
    <name evidence="3" type="ORF">SP90_08875</name>
</gene>